<dbReference type="EMBL" id="DSLG01000002">
    <property type="protein sequence ID" value="HEA86707.1"/>
    <property type="molecule type" value="Genomic_DNA"/>
</dbReference>
<evidence type="ECO:0000259" key="9">
    <source>
        <dbReference type="Pfam" id="PF07715"/>
    </source>
</evidence>
<dbReference type="InterPro" id="IPR012910">
    <property type="entry name" value="Plug_dom"/>
</dbReference>
<dbReference type="Gene3D" id="2.170.130.10">
    <property type="entry name" value="TonB-dependent receptor, plug domain"/>
    <property type="match status" value="1"/>
</dbReference>
<evidence type="ECO:0000256" key="2">
    <source>
        <dbReference type="ARBA" id="ARBA00022448"/>
    </source>
</evidence>
<protein>
    <submittedName>
        <fullName evidence="11">TonB-dependent receptor</fullName>
    </submittedName>
</protein>
<dbReference type="InterPro" id="IPR037066">
    <property type="entry name" value="Plug_dom_sf"/>
</dbReference>
<dbReference type="SUPFAM" id="SSF56935">
    <property type="entry name" value="Porins"/>
    <property type="match status" value="1"/>
</dbReference>
<keyword evidence="3 8" id="KW-1134">Transmembrane beta strand</keyword>
<evidence type="ECO:0000256" key="1">
    <source>
        <dbReference type="ARBA" id="ARBA00004571"/>
    </source>
</evidence>
<dbReference type="InterPro" id="IPR039426">
    <property type="entry name" value="TonB-dep_rcpt-like"/>
</dbReference>
<reference evidence="11" key="1">
    <citation type="journal article" date="2020" name="mSystems">
        <title>Genome- and Community-Level Interaction Insights into Carbon Utilization and Element Cycling Functions of Hydrothermarchaeota in Hydrothermal Sediment.</title>
        <authorList>
            <person name="Zhou Z."/>
            <person name="Liu Y."/>
            <person name="Xu W."/>
            <person name="Pan J."/>
            <person name="Luo Z.H."/>
            <person name="Li M."/>
        </authorList>
    </citation>
    <scope>NUCLEOTIDE SEQUENCE [LARGE SCALE GENOMIC DNA]</scope>
    <source>
        <strain evidence="11">SpSt-265</strain>
    </source>
</reference>
<dbReference type="GO" id="GO:0009279">
    <property type="term" value="C:cell outer membrane"/>
    <property type="evidence" value="ECO:0007669"/>
    <property type="project" value="UniProtKB-SubCell"/>
</dbReference>
<keyword evidence="11" id="KW-0675">Receptor</keyword>
<keyword evidence="5" id="KW-0732">Signal</keyword>
<organism evidence="11">
    <name type="scientific">candidate division WOR-3 bacterium</name>
    <dbReference type="NCBI Taxonomy" id="2052148"/>
    <lineage>
        <taxon>Bacteria</taxon>
        <taxon>Bacteria division WOR-3</taxon>
    </lineage>
</organism>
<sequence>MMFLRKISSFLLFAGIIGVVLVVNPLWAGETGRIRGRVTDAKTGDPLIGANVVVEGTMLGAATDANGEYLINNVPAGKQTLVISYIGYQTQRRTDVLVIVDQTITQDFKLAPATVEIGVVEIKAKREAIVRTDPTTSRYMTTEEFAKMPVATLADIIRLQTGIVTSPAYGQHLRGGRPDEVMYYVDGVATSDPLFGYQAARVNPEATAEVVVISGGFDAEYGEAMSGIIQVITKEGKEQTQGRFRVVTDEIFPAPLNFGDNRYEASLGGPVLGYKPLRYFLSGELYFADDYNPMRYKLPHQNRQDYKITGKLTYFIPVGQGMKLTSDGYIAREQYELYPYDRENENHLGFKYNLDHFLSRRERVKKFNVAANYMQTKSTVYTLRVSYFGNERMIGVRDLEREARERNYSLRFWEDYIFKAEDTVRKDNSVIFHPMPGYVEQSKSNTNNPWGVYNLFYGYGDYRYFQLHWADVWTLKGDWTHNVGKIHEFKAGGELRQNFLHRRYNSLPWDPNPFVDLYDVSPIGAALFIQDRMDFEDLIVRLGLRLDYLDPKAYKRVNPANIEDTSTVRASVKYKLSPRVGISFPITTRTKFRFSYGHFFQTPAYHFLYDNISSAAYARGNQIIGNVDLRAQQTIAYELGVEQQIGDILLADATAYYKDVYDLMGVRYQPAVPMGYYPIVNEEYGNIRGFEVGLQKLESGYWTARISYALSIARGTASYAYEWYYERYRYGVDPVTGEEMEPPRRDYALEFDERHNAKISIGCDFPVDFAFVPLRQFNLSLLLNYGSGLPYSPREVGRLNAGRLTGERNSARMPPRFTADLNAARYFNLGKVKTGLTLVVTNLFDAEVVQWVYGHTGRPDDDGYIAGYSPANWVLDPDVTLLNLNKYNPVRDINHDGYITDEEEYVAYKLAYLDFVNNPANFGPPRQIKVGVVFEF</sequence>
<dbReference type="Pfam" id="PF13715">
    <property type="entry name" value="CarbopepD_reg_2"/>
    <property type="match status" value="1"/>
</dbReference>
<dbReference type="InterPro" id="IPR036942">
    <property type="entry name" value="Beta-barrel_TonB_sf"/>
</dbReference>
<evidence type="ECO:0000259" key="10">
    <source>
        <dbReference type="Pfam" id="PF14905"/>
    </source>
</evidence>
<evidence type="ECO:0000256" key="7">
    <source>
        <dbReference type="ARBA" id="ARBA00023237"/>
    </source>
</evidence>
<dbReference type="PANTHER" id="PTHR30069">
    <property type="entry name" value="TONB-DEPENDENT OUTER MEMBRANE RECEPTOR"/>
    <property type="match status" value="1"/>
</dbReference>
<keyword evidence="4 8" id="KW-0812">Transmembrane</keyword>
<comment type="subcellular location">
    <subcellularLocation>
        <location evidence="1 8">Cell outer membrane</location>
        <topology evidence="1 8">Multi-pass membrane protein</topology>
    </subcellularLocation>
</comment>
<dbReference type="Gene3D" id="2.60.40.1120">
    <property type="entry name" value="Carboxypeptidase-like, regulatory domain"/>
    <property type="match status" value="1"/>
</dbReference>
<dbReference type="GO" id="GO:0015344">
    <property type="term" value="F:siderophore uptake transmembrane transporter activity"/>
    <property type="evidence" value="ECO:0007669"/>
    <property type="project" value="TreeGrafter"/>
</dbReference>
<dbReference type="SUPFAM" id="SSF49464">
    <property type="entry name" value="Carboxypeptidase regulatory domain-like"/>
    <property type="match status" value="1"/>
</dbReference>
<accession>A0A7C1SG94</accession>
<evidence type="ECO:0000256" key="8">
    <source>
        <dbReference type="PROSITE-ProRule" id="PRU01360"/>
    </source>
</evidence>
<gene>
    <name evidence="11" type="ORF">ENP94_01690</name>
</gene>
<dbReference type="Pfam" id="PF14905">
    <property type="entry name" value="OMP_b-brl_3"/>
    <property type="match status" value="1"/>
</dbReference>
<dbReference type="AlphaFoldDB" id="A0A7C1SG94"/>
<keyword evidence="6 8" id="KW-0472">Membrane</keyword>
<name>A0A7C1SG94_UNCW3</name>
<dbReference type="PROSITE" id="PS52016">
    <property type="entry name" value="TONB_DEPENDENT_REC_3"/>
    <property type="match status" value="1"/>
</dbReference>
<feature type="domain" description="TonB-dependent receptor plug" evidence="9">
    <location>
        <begin position="134"/>
        <end position="227"/>
    </location>
</feature>
<evidence type="ECO:0000256" key="3">
    <source>
        <dbReference type="ARBA" id="ARBA00022452"/>
    </source>
</evidence>
<dbReference type="Gene3D" id="2.40.170.20">
    <property type="entry name" value="TonB-dependent receptor, beta-barrel domain"/>
    <property type="match status" value="1"/>
</dbReference>
<evidence type="ECO:0000256" key="5">
    <source>
        <dbReference type="ARBA" id="ARBA00022729"/>
    </source>
</evidence>
<keyword evidence="2 8" id="KW-0813">Transport</keyword>
<proteinExistence type="inferred from homology"/>
<dbReference type="InterPro" id="IPR008969">
    <property type="entry name" value="CarboxyPept-like_regulatory"/>
</dbReference>
<dbReference type="GO" id="GO:0044718">
    <property type="term" value="P:siderophore transmembrane transport"/>
    <property type="evidence" value="ECO:0007669"/>
    <property type="project" value="TreeGrafter"/>
</dbReference>
<dbReference type="PANTHER" id="PTHR30069:SF29">
    <property type="entry name" value="HEMOGLOBIN AND HEMOGLOBIN-HAPTOGLOBIN-BINDING PROTEIN 1-RELATED"/>
    <property type="match status" value="1"/>
</dbReference>
<comment type="caution">
    <text evidence="11">The sequence shown here is derived from an EMBL/GenBank/DDBJ whole genome shotgun (WGS) entry which is preliminary data.</text>
</comment>
<comment type="similarity">
    <text evidence="8">Belongs to the TonB-dependent receptor family.</text>
</comment>
<keyword evidence="7 8" id="KW-0998">Cell outer membrane</keyword>
<dbReference type="Pfam" id="PF07715">
    <property type="entry name" value="Plug"/>
    <property type="match status" value="1"/>
</dbReference>
<evidence type="ECO:0000313" key="11">
    <source>
        <dbReference type="EMBL" id="HEA86707.1"/>
    </source>
</evidence>
<dbReference type="InterPro" id="IPR041700">
    <property type="entry name" value="OMP_b-brl_3"/>
</dbReference>
<evidence type="ECO:0000256" key="6">
    <source>
        <dbReference type="ARBA" id="ARBA00023136"/>
    </source>
</evidence>
<evidence type="ECO:0000256" key="4">
    <source>
        <dbReference type="ARBA" id="ARBA00022692"/>
    </source>
</evidence>
<feature type="domain" description="Outer membrane protein beta-barrel" evidence="10">
    <location>
        <begin position="471"/>
        <end position="657"/>
    </location>
</feature>